<feature type="compositionally biased region" description="Basic and acidic residues" evidence="1">
    <location>
        <begin position="152"/>
        <end position="164"/>
    </location>
</feature>
<dbReference type="EMBL" id="ML977140">
    <property type="protein sequence ID" value="KAF1990972.1"/>
    <property type="molecule type" value="Genomic_DNA"/>
</dbReference>
<evidence type="ECO:0008006" key="4">
    <source>
        <dbReference type="Google" id="ProtNLM"/>
    </source>
</evidence>
<feature type="region of interest" description="Disordered" evidence="1">
    <location>
        <begin position="1"/>
        <end position="41"/>
    </location>
</feature>
<name>A0A6G1HD46_9PEZI</name>
<gene>
    <name evidence="2" type="ORF">K402DRAFT_389176</name>
</gene>
<feature type="region of interest" description="Disordered" evidence="1">
    <location>
        <begin position="78"/>
        <end position="113"/>
    </location>
</feature>
<dbReference type="PANTHER" id="PTHR13621:SF2">
    <property type="entry name" value="PROLINE-RICH PROTEIN PRCC"/>
    <property type="match status" value="1"/>
</dbReference>
<feature type="compositionally biased region" description="Acidic residues" evidence="1">
    <location>
        <begin position="256"/>
        <end position="270"/>
    </location>
</feature>
<feature type="compositionally biased region" description="Low complexity" evidence="1">
    <location>
        <begin position="82"/>
        <end position="91"/>
    </location>
</feature>
<feature type="region of interest" description="Disordered" evidence="1">
    <location>
        <begin position="134"/>
        <end position="164"/>
    </location>
</feature>
<accession>A0A6G1HD46</accession>
<evidence type="ECO:0000313" key="2">
    <source>
        <dbReference type="EMBL" id="KAF1990972.1"/>
    </source>
</evidence>
<dbReference type="PANTHER" id="PTHR13621">
    <property type="entry name" value="PROLINE-RICH PROTEIN PRCC"/>
    <property type="match status" value="1"/>
</dbReference>
<organism evidence="2 3">
    <name type="scientific">Aulographum hederae CBS 113979</name>
    <dbReference type="NCBI Taxonomy" id="1176131"/>
    <lineage>
        <taxon>Eukaryota</taxon>
        <taxon>Fungi</taxon>
        <taxon>Dikarya</taxon>
        <taxon>Ascomycota</taxon>
        <taxon>Pezizomycotina</taxon>
        <taxon>Dothideomycetes</taxon>
        <taxon>Pleosporomycetidae</taxon>
        <taxon>Aulographales</taxon>
        <taxon>Aulographaceae</taxon>
    </lineage>
</organism>
<feature type="region of interest" description="Disordered" evidence="1">
    <location>
        <begin position="177"/>
        <end position="270"/>
    </location>
</feature>
<protein>
    <recommendedName>
        <fullName evidence="4">Mitotic checkpoint regulator, MAD2B-interacting-domain-containing protein</fullName>
    </recommendedName>
</protein>
<evidence type="ECO:0000313" key="3">
    <source>
        <dbReference type="Proteomes" id="UP000800041"/>
    </source>
</evidence>
<dbReference type="Pfam" id="PF10253">
    <property type="entry name" value="PRCC"/>
    <property type="match status" value="1"/>
</dbReference>
<dbReference type="OrthoDB" id="2555634at2759"/>
<feature type="region of interest" description="Disordered" evidence="1">
    <location>
        <begin position="378"/>
        <end position="401"/>
    </location>
</feature>
<proteinExistence type="predicted"/>
<evidence type="ECO:0000256" key="1">
    <source>
        <dbReference type="SAM" id="MobiDB-lite"/>
    </source>
</evidence>
<dbReference type="AlphaFoldDB" id="A0A6G1HD46"/>
<keyword evidence="3" id="KW-1185">Reference proteome</keyword>
<feature type="compositionally biased region" description="Basic and acidic residues" evidence="1">
    <location>
        <begin position="391"/>
        <end position="401"/>
    </location>
</feature>
<dbReference type="Proteomes" id="UP000800041">
    <property type="component" value="Unassembled WGS sequence"/>
</dbReference>
<feature type="region of interest" description="Disordered" evidence="1">
    <location>
        <begin position="54"/>
        <end position="73"/>
    </location>
</feature>
<dbReference type="GO" id="GO:0005634">
    <property type="term" value="C:nucleus"/>
    <property type="evidence" value="ECO:0007669"/>
    <property type="project" value="TreeGrafter"/>
</dbReference>
<reference evidence="2" key="1">
    <citation type="journal article" date="2020" name="Stud. Mycol.">
        <title>101 Dothideomycetes genomes: a test case for predicting lifestyles and emergence of pathogens.</title>
        <authorList>
            <person name="Haridas S."/>
            <person name="Albert R."/>
            <person name="Binder M."/>
            <person name="Bloem J."/>
            <person name="Labutti K."/>
            <person name="Salamov A."/>
            <person name="Andreopoulos B."/>
            <person name="Baker S."/>
            <person name="Barry K."/>
            <person name="Bills G."/>
            <person name="Bluhm B."/>
            <person name="Cannon C."/>
            <person name="Castanera R."/>
            <person name="Culley D."/>
            <person name="Daum C."/>
            <person name="Ezra D."/>
            <person name="Gonzalez J."/>
            <person name="Henrissat B."/>
            <person name="Kuo A."/>
            <person name="Liang C."/>
            <person name="Lipzen A."/>
            <person name="Lutzoni F."/>
            <person name="Magnuson J."/>
            <person name="Mondo S."/>
            <person name="Nolan M."/>
            <person name="Ohm R."/>
            <person name="Pangilinan J."/>
            <person name="Park H.-J."/>
            <person name="Ramirez L."/>
            <person name="Alfaro M."/>
            <person name="Sun H."/>
            <person name="Tritt A."/>
            <person name="Yoshinaga Y."/>
            <person name="Zwiers L.-H."/>
            <person name="Turgeon B."/>
            <person name="Goodwin S."/>
            <person name="Spatafora J."/>
            <person name="Crous P."/>
            <person name="Grigoriev I."/>
        </authorList>
    </citation>
    <scope>NUCLEOTIDE SEQUENCE</scope>
    <source>
        <strain evidence="2">CBS 113979</strain>
    </source>
</reference>
<sequence length="401" mass="42606">MPLGLVAYSDSEGSDAEVKPAPAPKLTAASKAQKAVDRPNPMKIQLKVPALRADDDVEAEAPPAKKARIGGGAFSGFNSLLPAPKKTATAPAEKEQDTNTTKSMGMSRGFKTSGEAAFDRSALGRDREANALNGAFKIPSASSPPAIPSATVKKDAETVTKPDVPVKRFVPTSVALKQLKKKNKKNKKEAVAMSGPDGTNTRKATKDVSEAANESPVPASVPAKKPKVSLFSTEEEPPAVSRFAGTGKRSSNMYGFEEEDDEELEEAPDDSYAELGMEAPAYTAPVQPQQAQTLDSIASDLNLSESARRQLFGRQRGRKGEAPDLSAIKIVNFNTDQEYAANEELRAAGDTVQHNPVRALAAGKHSLRQLVNAASSQKEALEESFAAGKSNRKEAGSRYGW</sequence>
<feature type="compositionally biased region" description="Basic residues" evidence="1">
    <location>
        <begin position="178"/>
        <end position="187"/>
    </location>
</feature>
<dbReference type="InterPro" id="IPR018800">
    <property type="entry name" value="PRCC"/>
</dbReference>
<feature type="compositionally biased region" description="Low complexity" evidence="1">
    <location>
        <begin position="138"/>
        <end position="150"/>
    </location>
</feature>